<dbReference type="InterPro" id="IPR036188">
    <property type="entry name" value="FAD/NAD-bd_sf"/>
</dbReference>
<protein>
    <submittedName>
        <fullName evidence="7">Putative monooxygenase</fullName>
    </submittedName>
</protein>
<evidence type="ECO:0000256" key="5">
    <source>
        <dbReference type="ARBA" id="ARBA00023033"/>
    </source>
</evidence>
<keyword evidence="8" id="KW-1185">Reference proteome</keyword>
<dbReference type="GO" id="GO:0004497">
    <property type="term" value="F:monooxygenase activity"/>
    <property type="evidence" value="ECO:0007669"/>
    <property type="project" value="UniProtKB-KW"/>
</dbReference>
<dbReference type="Pfam" id="PF01494">
    <property type="entry name" value="FAD_binding_3"/>
    <property type="match status" value="2"/>
</dbReference>
<dbReference type="PANTHER" id="PTHR47178:SF3">
    <property type="entry name" value="FAD-BINDING DOMAIN-CONTAINING PROTEIN"/>
    <property type="match status" value="1"/>
</dbReference>
<dbReference type="InterPro" id="IPR002938">
    <property type="entry name" value="FAD-bd"/>
</dbReference>
<dbReference type="Proteomes" id="UP000799767">
    <property type="component" value="Unassembled WGS sequence"/>
</dbReference>
<dbReference type="Gene3D" id="3.50.50.60">
    <property type="entry name" value="FAD/NAD(P)-binding domain"/>
    <property type="match status" value="1"/>
</dbReference>
<evidence type="ECO:0000256" key="2">
    <source>
        <dbReference type="ARBA" id="ARBA00022630"/>
    </source>
</evidence>
<dbReference type="GO" id="GO:0071949">
    <property type="term" value="F:FAD binding"/>
    <property type="evidence" value="ECO:0007669"/>
    <property type="project" value="InterPro"/>
</dbReference>
<reference evidence="7" key="1">
    <citation type="journal article" date="2020" name="Stud. Mycol.">
        <title>101 Dothideomycetes genomes: a test case for predicting lifestyles and emergence of pathogens.</title>
        <authorList>
            <person name="Haridas S."/>
            <person name="Albert R."/>
            <person name="Binder M."/>
            <person name="Bloem J."/>
            <person name="Labutti K."/>
            <person name="Salamov A."/>
            <person name="Andreopoulos B."/>
            <person name="Baker S."/>
            <person name="Barry K."/>
            <person name="Bills G."/>
            <person name="Bluhm B."/>
            <person name="Cannon C."/>
            <person name="Castanera R."/>
            <person name="Culley D."/>
            <person name="Daum C."/>
            <person name="Ezra D."/>
            <person name="Gonzalez J."/>
            <person name="Henrissat B."/>
            <person name="Kuo A."/>
            <person name="Liang C."/>
            <person name="Lipzen A."/>
            <person name="Lutzoni F."/>
            <person name="Magnuson J."/>
            <person name="Mondo S."/>
            <person name="Nolan M."/>
            <person name="Ohm R."/>
            <person name="Pangilinan J."/>
            <person name="Park H.-J."/>
            <person name="Ramirez L."/>
            <person name="Alfaro M."/>
            <person name="Sun H."/>
            <person name="Tritt A."/>
            <person name="Yoshinaga Y."/>
            <person name="Zwiers L.-H."/>
            <person name="Turgeon B."/>
            <person name="Goodwin S."/>
            <person name="Spatafora J."/>
            <person name="Crous P."/>
            <person name="Grigoriev I."/>
        </authorList>
    </citation>
    <scope>NUCLEOTIDE SEQUENCE</scope>
    <source>
        <strain evidence="7">CBS 113389</strain>
    </source>
</reference>
<dbReference type="RefSeq" id="XP_033590329.1">
    <property type="nucleotide sequence ID" value="XM_033733679.1"/>
</dbReference>
<keyword evidence="3" id="KW-0274">FAD</keyword>
<comment type="cofactor">
    <cofactor evidence="1">
        <name>FAD</name>
        <dbReference type="ChEBI" id="CHEBI:57692"/>
    </cofactor>
</comment>
<dbReference type="SUPFAM" id="SSF51905">
    <property type="entry name" value="FAD/NAD(P)-binding domain"/>
    <property type="match status" value="1"/>
</dbReference>
<dbReference type="OrthoDB" id="47494at2759"/>
<feature type="domain" description="FAD-binding" evidence="6">
    <location>
        <begin position="9"/>
        <end position="176"/>
    </location>
</feature>
<evidence type="ECO:0000313" key="7">
    <source>
        <dbReference type="EMBL" id="KAF2483759.1"/>
    </source>
</evidence>
<keyword evidence="5 7" id="KW-0503">Monooxygenase</keyword>
<dbReference type="EMBL" id="MU001635">
    <property type="protein sequence ID" value="KAF2483759.1"/>
    <property type="molecule type" value="Genomic_DNA"/>
</dbReference>
<feature type="domain" description="FAD-binding" evidence="6">
    <location>
        <begin position="305"/>
        <end position="374"/>
    </location>
</feature>
<gene>
    <name evidence="7" type="ORF">BDY17DRAFT_298045</name>
</gene>
<name>A0A6A6PUG7_9PEZI</name>
<accession>A0A6A6PUG7</accession>
<evidence type="ECO:0000256" key="1">
    <source>
        <dbReference type="ARBA" id="ARBA00001974"/>
    </source>
</evidence>
<dbReference type="PANTHER" id="PTHR47178">
    <property type="entry name" value="MONOOXYGENASE, FAD-BINDING"/>
    <property type="match status" value="1"/>
</dbReference>
<evidence type="ECO:0000256" key="4">
    <source>
        <dbReference type="ARBA" id="ARBA00023002"/>
    </source>
</evidence>
<organism evidence="7 8">
    <name type="scientific">Neohortaea acidophila</name>
    <dbReference type="NCBI Taxonomy" id="245834"/>
    <lineage>
        <taxon>Eukaryota</taxon>
        <taxon>Fungi</taxon>
        <taxon>Dikarya</taxon>
        <taxon>Ascomycota</taxon>
        <taxon>Pezizomycotina</taxon>
        <taxon>Dothideomycetes</taxon>
        <taxon>Dothideomycetidae</taxon>
        <taxon>Mycosphaerellales</taxon>
        <taxon>Teratosphaeriaceae</taxon>
        <taxon>Neohortaea</taxon>
    </lineage>
</organism>
<evidence type="ECO:0000313" key="8">
    <source>
        <dbReference type="Proteomes" id="UP000799767"/>
    </source>
</evidence>
<keyword evidence="4" id="KW-0560">Oxidoreductase</keyword>
<dbReference type="PRINTS" id="PR00420">
    <property type="entry name" value="RNGMNOXGNASE"/>
</dbReference>
<proteinExistence type="predicted"/>
<sequence length="401" mass="43763">MAEGKVGFRVLIVGGGNCGLAIATGLKKAGISYTVFERDTEETFKDSVRNWGMVLHWGTEYFEKLLPDHLLSRIEETRVDPSIDALSSVPQIKADTGAVMYAIPMPVANRVSRAKIRKLLLGDGLDIKFGKKLQSISVEGPGVSLAFDDGIVESGDMVIGCDGPNSVVRKFLVGAEAAQGHDVGGTMINAVGEGYSPAEARLLRSPHPIMQLGYDHPAVDGAALVAALDIPDPQDPAQWKFQAYTSWAGPPYAKDLQDPKERMTYVRERMAHFCEPFRTAFLALAEDKVLPVYAANQWAPRTKWDNYRGRVTLAGDAAHSMLPNRGQGLNNALKDASDLVDAIKAAVASGSSDLSEGITVYEEEMRARGTKEVDLSYEAWMTTRNKKTFDSPLFKFGYTRT</sequence>
<keyword evidence="2" id="KW-0285">Flavoprotein</keyword>
<evidence type="ECO:0000256" key="3">
    <source>
        <dbReference type="ARBA" id="ARBA00022827"/>
    </source>
</evidence>
<dbReference type="AlphaFoldDB" id="A0A6A6PUG7"/>
<dbReference type="GeneID" id="54474681"/>
<evidence type="ECO:0000259" key="6">
    <source>
        <dbReference type="Pfam" id="PF01494"/>
    </source>
</evidence>